<dbReference type="InterPro" id="IPR014710">
    <property type="entry name" value="RmlC-like_jellyroll"/>
</dbReference>
<keyword evidence="1" id="KW-0732">Signal</keyword>
<keyword evidence="3" id="KW-0223">Dioxygenase</keyword>
<evidence type="ECO:0000259" key="2">
    <source>
        <dbReference type="Pfam" id="PF07883"/>
    </source>
</evidence>
<feature type="domain" description="Cupin type-2" evidence="2">
    <location>
        <begin position="72"/>
        <end position="139"/>
    </location>
</feature>
<protein>
    <submittedName>
        <fullName evidence="3">Quercetin dioxygenase-like cupin family protein</fullName>
    </submittedName>
</protein>
<gene>
    <name evidence="3" type="ORF">C8P69_10877</name>
</gene>
<dbReference type="GO" id="GO:0051213">
    <property type="term" value="F:dioxygenase activity"/>
    <property type="evidence" value="ECO:0007669"/>
    <property type="project" value="UniProtKB-KW"/>
</dbReference>
<proteinExistence type="predicted"/>
<accession>A0A2T4YZ82</accession>
<reference evidence="3 4" key="1">
    <citation type="submission" date="2018-04" db="EMBL/GenBank/DDBJ databases">
        <title>Genomic Encyclopedia of Archaeal and Bacterial Type Strains, Phase II (KMG-II): from individual species to whole genera.</title>
        <authorList>
            <person name="Goeker M."/>
        </authorList>
    </citation>
    <scope>NUCLEOTIDE SEQUENCE [LARGE SCALE GENOMIC DNA]</scope>
    <source>
        <strain evidence="3 4">DSM 25521</strain>
    </source>
</reference>
<feature type="signal peptide" evidence="1">
    <location>
        <begin position="1"/>
        <end position="42"/>
    </location>
</feature>
<dbReference type="InterPro" id="IPR006311">
    <property type="entry name" value="TAT_signal"/>
</dbReference>
<dbReference type="Pfam" id="PF07883">
    <property type="entry name" value="Cupin_2"/>
    <property type="match status" value="1"/>
</dbReference>
<feature type="chain" id="PRO_5015687162" evidence="1">
    <location>
        <begin position="43"/>
        <end position="153"/>
    </location>
</feature>
<dbReference type="InterPro" id="IPR013096">
    <property type="entry name" value="Cupin_2"/>
</dbReference>
<keyword evidence="3" id="KW-0560">Oxidoreductase</keyword>
<dbReference type="AlphaFoldDB" id="A0A2T4YZ82"/>
<dbReference type="PROSITE" id="PS51318">
    <property type="entry name" value="TAT"/>
    <property type="match status" value="1"/>
</dbReference>
<dbReference type="RefSeq" id="WP_245902104.1">
    <property type="nucleotide sequence ID" value="NZ_PZZL01000008.1"/>
</dbReference>
<dbReference type="InterPro" id="IPR011051">
    <property type="entry name" value="RmlC_Cupin_sf"/>
</dbReference>
<evidence type="ECO:0000313" key="4">
    <source>
        <dbReference type="Proteomes" id="UP000241808"/>
    </source>
</evidence>
<dbReference type="CDD" id="cd02235">
    <property type="entry name" value="cupin_BLL4011-like"/>
    <property type="match status" value="1"/>
</dbReference>
<dbReference type="Gene3D" id="2.60.120.10">
    <property type="entry name" value="Jelly Rolls"/>
    <property type="match status" value="1"/>
</dbReference>
<dbReference type="Proteomes" id="UP000241808">
    <property type="component" value="Unassembled WGS sequence"/>
</dbReference>
<evidence type="ECO:0000256" key="1">
    <source>
        <dbReference type="SAM" id="SignalP"/>
    </source>
</evidence>
<evidence type="ECO:0000313" key="3">
    <source>
        <dbReference type="EMBL" id="PTM52277.1"/>
    </source>
</evidence>
<name>A0A2T4YZ82_9HYPH</name>
<dbReference type="PANTHER" id="PTHR38599:SF1">
    <property type="entry name" value="CUPIN DOMAIN PROTEIN (AFU_ORTHOLOGUE AFUA_3G13620)"/>
    <property type="match status" value="1"/>
</dbReference>
<sequence length="153" mass="15422">MTDMTEPKAARRPRLNRRVFTGCALCAVAGFAATGLATSASAQGAPPAGGLTRKVLSQTDGPAPGYVTIIAEVEISPGAVVAPHTHPGIETGYVLEGEVELPIQGVGTRNLKAGDAFQIPPGTVHGGGKASAAKVKIVSTFVVEKAKPLASPA</sequence>
<organism evidence="3 4">
    <name type="scientific">Phreatobacter oligotrophus</name>
    <dbReference type="NCBI Taxonomy" id="1122261"/>
    <lineage>
        <taxon>Bacteria</taxon>
        <taxon>Pseudomonadati</taxon>
        <taxon>Pseudomonadota</taxon>
        <taxon>Alphaproteobacteria</taxon>
        <taxon>Hyphomicrobiales</taxon>
        <taxon>Phreatobacteraceae</taxon>
        <taxon>Phreatobacter</taxon>
    </lineage>
</organism>
<dbReference type="EMBL" id="PZZL01000008">
    <property type="protein sequence ID" value="PTM52277.1"/>
    <property type="molecule type" value="Genomic_DNA"/>
</dbReference>
<dbReference type="SUPFAM" id="SSF51182">
    <property type="entry name" value="RmlC-like cupins"/>
    <property type="match status" value="1"/>
</dbReference>
<comment type="caution">
    <text evidence="3">The sequence shown here is derived from an EMBL/GenBank/DDBJ whole genome shotgun (WGS) entry which is preliminary data.</text>
</comment>
<keyword evidence="4" id="KW-1185">Reference proteome</keyword>
<dbReference type="PANTHER" id="PTHR38599">
    <property type="entry name" value="CUPIN DOMAIN PROTEIN (AFU_ORTHOLOGUE AFUA_3G13620)"/>
    <property type="match status" value="1"/>
</dbReference>